<comment type="caution">
    <text evidence="1">The sequence shown here is derived from an EMBL/GenBank/DDBJ whole genome shotgun (WGS) entry which is preliminary data.</text>
</comment>
<keyword evidence="2" id="KW-1185">Reference proteome</keyword>
<dbReference type="Proteomes" id="UP000828048">
    <property type="component" value="Chromosome 2"/>
</dbReference>
<sequence length="333" mass="37022">MSDENRDIPSHFNPFFHDQTAGTTSTGNSTFPFLHGHNYHSMYSPQVGFDFPPPNYMNLFGTTHDHSSHAAASLDHYSAMSCSSPEAICPIDGGSRKPSGGGGGGGGVAESSDQNPLTPAHSSLSNSSSSEGAAHDQVKDSGKSKTDDHCEDDDEKLNKVNKPKKKGEKRERQPRFAFMTKSEIDNLEDGYRWRKYGQKAVKNSPFPRSYYRCTSQKCTVKKRVERSYEDPSTVITTYEGQHNHHSPATLRGNAAGIFFPPSSSFLQGSTSSLGPSFPQHLLTQMLPVNLNDDHHPNSMYYHQQQQQQQQLFQLPDYGLLQDIFPSFTQKEEP</sequence>
<dbReference type="EMBL" id="CM037152">
    <property type="protein sequence ID" value="KAH7834248.1"/>
    <property type="molecule type" value="Genomic_DNA"/>
</dbReference>
<evidence type="ECO:0000313" key="2">
    <source>
        <dbReference type="Proteomes" id="UP000828048"/>
    </source>
</evidence>
<organism evidence="1 2">
    <name type="scientific">Vaccinium darrowii</name>
    <dbReference type="NCBI Taxonomy" id="229202"/>
    <lineage>
        <taxon>Eukaryota</taxon>
        <taxon>Viridiplantae</taxon>
        <taxon>Streptophyta</taxon>
        <taxon>Embryophyta</taxon>
        <taxon>Tracheophyta</taxon>
        <taxon>Spermatophyta</taxon>
        <taxon>Magnoliopsida</taxon>
        <taxon>eudicotyledons</taxon>
        <taxon>Gunneridae</taxon>
        <taxon>Pentapetalae</taxon>
        <taxon>asterids</taxon>
        <taxon>Ericales</taxon>
        <taxon>Ericaceae</taxon>
        <taxon>Vaccinioideae</taxon>
        <taxon>Vaccinieae</taxon>
        <taxon>Vaccinium</taxon>
    </lineage>
</organism>
<evidence type="ECO:0000313" key="1">
    <source>
        <dbReference type="EMBL" id="KAH7834248.1"/>
    </source>
</evidence>
<reference evidence="1 2" key="1">
    <citation type="journal article" date="2021" name="Hortic Res">
        <title>High-quality reference genome and annotation aids understanding of berry development for evergreen blueberry (Vaccinium darrowii).</title>
        <authorList>
            <person name="Yu J."/>
            <person name="Hulse-Kemp A.M."/>
            <person name="Babiker E."/>
            <person name="Staton M."/>
        </authorList>
    </citation>
    <scope>NUCLEOTIDE SEQUENCE [LARGE SCALE GENOMIC DNA]</scope>
    <source>
        <strain evidence="2">cv. NJ 8807/NJ 8810</strain>
        <tissue evidence="1">Young leaf</tissue>
    </source>
</reference>
<protein>
    <submittedName>
        <fullName evidence="1">Uncharacterized protein</fullName>
    </submittedName>
</protein>
<gene>
    <name evidence="1" type="ORF">Vadar_014113</name>
</gene>
<accession>A0ACB7X0I4</accession>
<proteinExistence type="predicted"/>
<name>A0ACB7X0I4_9ERIC</name>